<sequence>MLRSACSGPAPSAPLEGYGRLVLPAPPQAALPCYQFTRGRKSAMLWEIDAIAAASSSRPHDVGKEAPGLCSALFPGLRPAASQSARFKCLATPPQKAF</sequence>
<evidence type="ECO:0000313" key="2">
    <source>
        <dbReference type="Proteomes" id="UP001066276"/>
    </source>
</evidence>
<dbReference type="AlphaFoldDB" id="A0AAV7M6Z0"/>
<evidence type="ECO:0000313" key="1">
    <source>
        <dbReference type="EMBL" id="KAJ1099277.1"/>
    </source>
</evidence>
<organism evidence="1 2">
    <name type="scientific">Pleurodeles waltl</name>
    <name type="common">Iberian ribbed newt</name>
    <dbReference type="NCBI Taxonomy" id="8319"/>
    <lineage>
        <taxon>Eukaryota</taxon>
        <taxon>Metazoa</taxon>
        <taxon>Chordata</taxon>
        <taxon>Craniata</taxon>
        <taxon>Vertebrata</taxon>
        <taxon>Euteleostomi</taxon>
        <taxon>Amphibia</taxon>
        <taxon>Batrachia</taxon>
        <taxon>Caudata</taxon>
        <taxon>Salamandroidea</taxon>
        <taxon>Salamandridae</taxon>
        <taxon>Pleurodelinae</taxon>
        <taxon>Pleurodeles</taxon>
    </lineage>
</organism>
<accession>A0AAV7M6Z0</accession>
<proteinExistence type="predicted"/>
<name>A0AAV7M6Z0_PLEWA</name>
<dbReference type="EMBL" id="JANPWB010000014">
    <property type="protein sequence ID" value="KAJ1099277.1"/>
    <property type="molecule type" value="Genomic_DNA"/>
</dbReference>
<gene>
    <name evidence="1" type="ORF">NDU88_004379</name>
</gene>
<keyword evidence="2" id="KW-1185">Reference proteome</keyword>
<reference evidence="1" key="1">
    <citation type="journal article" date="2022" name="bioRxiv">
        <title>Sequencing and chromosome-scale assembly of the giantPleurodeles waltlgenome.</title>
        <authorList>
            <person name="Brown T."/>
            <person name="Elewa A."/>
            <person name="Iarovenko S."/>
            <person name="Subramanian E."/>
            <person name="Araus A.J."/>
            <person name="Petzold A."/>
            <person name="Susuki M."/>
            <person name="Suzuki K.-i.T."/>
            <person name="Hayashi T."/>
            <person name="Toyoda A."/>
            <person name="Oliveira C."/>
            <person name="Osipova E."/>
            <person name="Leigh N.D."/>
            <person name="Simon A."/>
            <person name="Yun M.H."/>
        </authorList>
    </citation>
    <scope>NUCLEOTIDE SEQUENCE</scope>
    <source>
        <strain evidence="1">20211129_DDA</strain>
        <tissue evidence="1">Liver</tissue>
    </source>
</reference>
<dbReference type="Proteomes" id="UP001066276">
    <property type="component" value="Chromosome 10"/>
</dbReference>
<comment type="caution">
    <text evidence="1">The sequence shown here is derived from an EMBL/GenBank/DDBJ whole genome shotgun (WGS) entry which is preliminary data.</text>
</comment>
<protein>
    <submittedName>
        <fullName evidence="1">Uncharacterized protein</fullName>
    </submittedName>
</protein>